<dbReference type="PANTHER" id="PTHR48025">
    <property type="entry name" value="OS02G0815200 PROTEIN"/>
    <property type="match status" value="1"/>
</dbReference>
<feature type="domain" description="RRM" evidence="4">
    <location>
        <begin position="185"/>
        <end position="263"/>
    </location>
</feature>
<dbReference type="AlphaFoldDB" id="W7TSQ6"/>
<keyword evidence="6" id="KW-1185">Reference proteome</keyword>
<dbReference type="InterPro" id="IPR000504">
    <property type="entry name" value="RRM_dom"/>
</dbReference>
<dbReference type="Proteomes" id="UP000019335">
    <property type="component" value="Chromosome 1"/>
</dbReference>
<feature type="compositionally biased region" description="Basic and acidic residues" evidence="3">
    <location>
        <begin position="91"/>
        <end position="100"/>
    </location>
</feature>
<dbReference type="PANTHER" id="PTHR48025:SF1">
    <property type="entry name" value="RRM DOMAIN-CONTAINING PROTEIN"/>
    <property type="match status" value="1"/>
</dbReference>
<feature type="compositionally biased region" description="Low complexity" evidence="3">
    <location>
        <begin position="26"/>
        <end position="39"/>
    </location>
</feature>
<dbReference type="InterPro" id="IPR035979">
    <property type="entry name" value="RBD_domain_sf"/>
</dbReference>
<feature type="region of interest" description="Disordered" evidence="3">
    <location>
        <begin position="645"/>
        <end position="664"/>
    </location>
</feature>
<evidence type="ECO:0000259" key="4">
    <source>
        <dbReference type="PROSITE" id="PS50102"/>
    </source>
</evidence>
<feature type="compositionally biased region" description="Polar residues" evidence="3">
    <location>
        <begin position="1"/>
        <end position="11"/>
    </location>
</feature>
<name>W7TSQ6_9STRA</name>
<dbReference type="OrthoDB" id="439808at2759"/>
<dbReference type="SUPFAM" id="SSF54928">
    <property type="entry name" value="RNA-binding domain, RBD"/>
    <property type="match status" value="2"/>
</dbReference>
<accession>W7TSQ6</accession>
<dbReference type="Gene3D" id="3.30.70.330">
    <property type="match status" value="3"/>
</dbReference>
<keyword evidence="1 2" id="KW-0694">RNA-binding</keyword>
<dbReference type="InterPro" id="IPR012677">
    <property type="entry name" value="Nucleotide-bd_a/b_plait_sf"/>
</dbReference>
<feature type="region of interest" description="Disordered" evidence="3">
    <location>
        <begin position="1"/>
        <end position="100"/>
    </location>
</feature>
<evidence type="ECO:0000256" key="2">
    <source>
        <dbReference type="PROSITE-ProRule" id="PRU00176"/>
    </source>
</evidence>
<dbReference type="GO" id="GO:0003729">
    <property type="term" value="F:mRNA binding"/>
    <property type="evidence" value="ECO:0007669"/>
    <property type="project" value="TreeGrafter"/>
</dbReference>
<feature type="compositionally biased region" description="Basic and acidic residues" evidence="3">
    <location>
        <begin position="49"/>
        <end position="58"/>
    </location>
</feature>
<comment type="caution">
    <text evidence="5">The sequence shown here is derived from an EMBL/GenBank/DDBJ whole genome shotgun (WGS) entry which is preliminary data.</text>
</comment>
<reference evidence="5 6" key="1">
    <citation type="journal article" date="2014" name="Mol. Plant">
        <title>Chromosome Scale Genome Assembly and Transcriptome Profiling of Nannochloropsis gaditana in Nitrogen Depletion.</title>
        <authorList>
            <person name="Corteggiani Carpinelli E."/>
            <person name="Telatin A."/>
            <person name="Vitulo N."/>
            <person name="Forcato C."/>
            <person name="D'Angelo M."/>
            <person name="Schiavon R."/>
            <person name="Vezzi A."/>
            <person name="Giacometti G.M."/>
            <person name="Morosinotto T."/>
            <person name="Valle G."/>
        </authorList>
    </citation>
    <scope>NUCLEOTIDE SEQUENCE [LARGE SCALE GENOMIC DNA]</scope>
    <source>
        <strain evidence="5 6">B-31</strain>
    </source>
</reference>
<evidence type="ECO:0000313" key="6">
    <source>
        <dbReference type="Proteomes" id="UP000019335"/>
    </source>
</evidence>
<feature type="domain" description="RRM" evidence="4">
    <location>
        <begin position="105"/>
        <end position="183"/>
    </location>
</feature>
<feature type="compositionally biased region" description="Polar residues" evidence="3">
    <location>
        <begin position="59"/>
        <end position="78"/>
    </location>
</feature>
<evidence type="ECO:0000256" key="3">
    <source>
        <dbReference type="SAM" id="MobiDB-lite"/>
    </source>
</evidence>
<evidence type="ECO:0000256" key="1">
    <source>
        <dbReference type="ARBA" id="ARBA00022884"/>
    </source>
</evidence>
<dbReference type="SMART" id="SM00360">
    <property type="entry name" value="RRM"/>
    <property type="match status" value="2"/>
</dbReference>
<dbReference type="Pfam" id="PF00076">
    <property type="entry name" value="RRM_1"/>
    <property type="match status" value="2"/>
</dbReference>
<protein>
    <submittedName>
        <fullName evidence="5">Tia1 cytotoxic granule-associated rna binding protein</fullName>
    </submittedName>
</protein>
<gene>
    <name evidence="5" type="ORF">Naga_100003g102</name>
</gene>
<dbReference type="EMBL" id="AZIL01000038">
    <property type="protein sequence ID" value="EWM30260.1"/>
    <property type="molecule type" value="Genomic_DNA"/>
</dbReference>
<dbReference type="PROSITE" id="PS50102">
    <property type="entry name" value="RRM"/>
    <property type="match status" value="2"/>
</dbReference>
<dbReference type="InterPro" id="IPR050502">
    <property type="entry name" value="Euk_RNA-bind_prot"/>
</dbReference>
<proteinExistence type="predicted"/>
<evidence type="ECO:0000313" key="5">
    <source>
        <dbReference type="EMBL" id="EWM30260.1"/>
    </source>
</evidence>
<sequence>MTSEDAATSTVALRAATTSEEDANRLSRSLTSLKTTSETVKNSEQVESTAKESSREHQTQQSLAKCQQENEQENTISNRVHEDETLQEEEGTWRKEPENEPKDDCILFIGDLARGLTEREVAQAFAAVGNVEMVDIKRDKVTMRNLGYGFVQMSSHEQAAVAKERMQGADIQGRRIRIGWAQRNTTLFIGDLDESTNVEDLHRTFGPFGLLYTNDSYLRQGKCGKYGSVKFMSRKDAETARREMHGRVLRDGTRPIRVVWHHPQTITKKTGLSVPLPSNEQHSRELVHIPPPPPAGVLVSSRPYSVHVHFEADGMENLVTENLIYGLFAPFGQIIAVILPQGPGILCSDQNEDVSCCRRGYGFVHFTGSALGRLCAIEAIRTLQGEIVAGIRLQCAFSRKPGGPVRASYGLTESRGTATMPLKRGHYSFPKTNMEHKLDISRLSYDLQAHAEERPQVIVLSNLTSCSGRSINVVKHADNHMVSGDVQQWNHAPKNSSDEYMPPFLSCQRNPSYQQQEIPQEAYSASFSCPPNFGGAYYDEIYSCNPGYTFQEQDSYINDQSYHCVPYNAQHSYIYNCEQYTSHPPHYNAHSEHGPDSNSWLSPITVPCSHAFHTNNRTAVAGNSQYHDISGCNYGDHYIAGATLHQSSSTQRRGASLPSGNVAI</sequence>
<organism evidence="5 6">
    <name type="scientific">Nannochloropsis gaditana</name>
    <dbReference type="NCBI Taxonomy" id="72520"/>
    <lineage>
        <taxon>Eukaryota</taxon>
        <taxon>Sar</taxon>
        <taxon>Stramenopiles</taxon>
        <taxon>Ochrophyta</taxon>
        <taxon>Eustigmatophyceae</taxon>
        <taxon>Eustigmatales</taxon>
        <taxon>Monodopsidaceae</taxon>
        <taxon>Nannochloropsis</taxon>
    </lineage>
</organism>
<dbReference type="CDD" id="cd00590">
    <property type="entry name" value="RRM_SF"/>
    <property type="match status" value="1"/>
</dbReference>